<organism evidence="1 2">
    <name type="scientific">Desulfomonile tiedjei</name>
    <dbReference type="NCBI Taxonomy" id="2358"/>
    <lineage>
        <taxon>Bacteria</taxon>
        <taxon>Pseudomonadati</taxon>
        <taxon>Thermodesulfobacteriota</taxon>
        <taxon>Desulfomonilia</taxon>
        <taxon>Desulfomonilales</taxon>
        <taxon>Desulfomonilaceae</taxon>
        <taxon>Desulfomonile</taxon>
    </lineage>
</organism>
<proteinExistence type="predicted"/>
<dbReference type="AlphaFoldDB" id="A0A9D6V2D7"/>
<protein>
    <submittedName>
        <fullName evidence="1">Uncharacterized protein</fullName>
    </submittedName>
</protein>
<dbReference type="InterPro" id="IPR036271">
    <property type="entry name" value="Tet_transcr_reg_TetR-rel_C_sf"/>
</dbReference>
<dbReference type="Proteomes" id="UP000807825">
    <property type="component" value="Unassembled WGS sequence"/>
</dbReference>
<evidence type="ECO:0000313" key="1">
    <source>
        <dbReference type="EMBL" id="MBI5250821.1"/>
    </source>
</evidence>
<dbReference type="SUPFAM" id="SSF48498">
    <property type="entry name" value="Tetracyclin repressor-like, C-terminal domain"/>
    <property type="match status" value="1"/>
</dbReference>
<dbReference type="EMBL" id="JACRDE010000394">
    <property type="protein sequence ID" value="MBI5250821.1"/>
    <property type="molecule type" value="Genomic_DNA"/>
</dbReference>
<name>A0A9D6V2D7_9BACT</name>
<comment type="caution">
    <text evidence="1">The sequence shown here is derived from an EMBL/GenBank/DDBJ whole genome shotgun (WGS) entry which is preliminary data.</text>
</comment>
<reference evidence="1" key="1">
    <citation type="submission" date="2020-07" db="EMBL/GenBank/DDBJ databases">
        <title>Huge and variable diversity of episymbiotic CPR bacteria and DPANN archaea in groundwater ecosystems.</title>
        <authorList>
            <person name="He C.Y."/>
            <person name="Keren R."/>
            <person name="Whittaker M."/>
            <person name="Farag I.F."/>
            <person name="Doudna J."/>
            <person name="Cate J.H.D."/>
            <person name="Banfield J.F."/>
        </authorList>
    </citation>
    <scope>NUCLEOTIDE SEQUENCE</scope>
    <source>
        <strain evidence="1">NC_groundwater_1664_Pr3_B-0.1um_52_9</strain>
    </source>
</reference>
<gene>
    <name evidence="1" type="ORF">HY912_15130</name>
</gene>
<sequence length="59" mass="6616">MAGTVRRLPPDMYVAILLGPLMEYTRLYLVGQTCTPLHHAMQELASAAWNCLEAEPDKK</sequence>
<accession>A0A9D6V2D7</accession>
<evidence type="ECO:0000313" key="2">
    <source>
        <dbReference type="Proteomes" id="UP000807825"/>
    </source>
</evidence>
<dbReference type="Gene3D" id="1.10.357.10">
    <property type="entry name" value="Tetracycline Repressor, domain 2"/>
    <property type="match status" value="1"/>
</dbReference>